<dbReference type="RefSeq" id="WP_174494444.1">
    <property type="nucleotide sequence ID" value="NZ_CADDWK010000001.1"/>
</dbReference>
<gene>
    <name evidence="1" type="ORF">HNQ94_000422</name>
</gene>
<evidence type="ECO:0008006" key="3">
    <source>
        <dbReference type="Google" id="ProtNLM"/>
    </source>
</evidence>
<organism evidence="1 2">
    <name type="scientific">Salirhabdus euzebyi</name>
    <dbReference type="NCBI Taxonomy" id="394506"/>
    <lineage>
        <taxon>Bacteria</taxon>
        <taxon>Bacillati</taxon>
        <taxon>Bacillota</taxon>
        <taxon>Bacilli</taxon>
        <taxon>Bacillales</taxon>
        <taxon>Bacillaceae</taxon>
        <taxon>Salirhabdus</taxon>
    </lineage>
</organism>
<proteinExistence type="predicted"/>
<accession>A0A841PYG5</accession>
<protein>
    <recommendedName>
        <fullName evidence="3">Phage-related protein</fullName>
    </recommendedName>
</protein>
<comment type="caution">
    <text evidence="1">The sequence shown here is derived from an EMBL/GenBank/DDBJ whole genome shotgun (WGS) entry which is preliminary data.</text>
</comment>
<sequence>MIKEAIQYIVGLGNKDVVDVNLQTYATDKLHLIEAPTPDVLEVHSLSGLVDYLDSHFDGDDPIMIHIKSPTEVTAYSSVNQDYNRNKWITAQAMLPSFRFDNWYDTENFNIKLQSCFVKNDDRDVMLKVVGNITEDQVKTVSDDGVSQAVVAKVGVAAVGNVEVPNPVALAPYRTFVEVVQPESNFIFRMQSGPKCALFEADGGAWKHKAIENIRNYLTDSLQTEIGAGRITIIA</sequence>
<name>A0A841PYG5_9BACI</name>
<dbReference type="Proteomes" id="UP000581688">
    <property type="component" value="Unassembled WGS sequence"/>
</dbReference>
<evidence type="ECO:0000313" key="1">
    <source>
        <dbReference type="EMBL" id="MBB6452001.1"/>
    </source>
</evidence>
<reference evidence="1 2" key="1">
    <citation type="submission" date="2020-08" db="EMBL/GenBank/DDBJ databases">
        <title>Genomic Encyclopedia of Type Strains, Phase IV (KMG-IV): sequencing the most valuable type-strain genomes for metagenomic binning, comparative biology and taxonomic classification.</title>
        <authorList>
            <person name="Goeker M."/>
        </authorList>
    </citation>
    <scope>NUCLEOTIDE SEQUENCE [LARGE SCALE GENOMIC DNA]</scope>
    <source>
        <strain evidence="1 2">DSM 19612</strain>
    </source>
</reference>
<keyword evidence="2" id="KW-1185">Reference proteome</keyword>
<dbReference type="AlphaFoldDB" id="A0A841PYG5"/>
<dbReference type="EMBL" id="JACHGH010000001">
    <property type="protein sequence ID" value="MBB6452001.1"/>
    <property type="molecule type" value="Genomic_DNA"/>
</dbReference>
<evidence type="ECO:0000313" key="2">
    <source>
        <dbReference type="Proteomes" id="UP000581688"/>
    </source>
</evidence>